<comment type="similarity">
    <text evidence="2">Belongs to the CSC1 (TC 1.A.17) family.</text>
</comment>
<feature type="domain" description="CSC1/OSCA1-like N-terminal transmembrane" evidence="10">
    <location>
        <begin position="29"/>
        <end position="191"/>
    </location>
</feature>
<dbReference type="GO" id="GO:0005227">
    <property type="term" value="F:calcium-activated cation channel activity"/>
    <property type="evidence" value="ECO:0007669"/>
    <property type="project" value="InterPro"/>
</dbReference>
<feature type="transmembrane region" description="Helical" evidence="7">
    <location>
        <begin position="170"/>
        <end position="189"/>
    </location>
</feature>
<keyword evidence="4 7" id="KW-0812">Transmembrane</keyword>
<dbReference type="PANTHER" id="PTHR13018:SF5">
    <property type="entry name" value="RE44586P"/>
    <property type="match status" value="1"/>
</dbReference>
<keyword evidence="5 7" id="KW-1133">Transmembrane helix</keyword>
<dbReference type="InterPro" id="IPR003864">
    <property type="entry name" value="CSC1/OSCA1-like_7TM"/>
</dbReference>
<gene>
    <name evidence="12" type="ORF">BDW02DRAFT_501974</name>
</gene>
<feature type="transmembrane region" description="Helical" evidence="7">
    <location>
        <begin position="29"/>
        <end position="48"/>
    </location>
</feature>
<evidence type="ECO:0000256" key="1">
    <source>
        <dbReference type="ARBA" id="ARBA00004141"/>
    </source>
</evidence>
<evidence type="ECO:0000259" key="8">
    <source>
        <dbReference type="Pfam" id="PF02714"/>
    </source>
</evidence>
<evidence type="ECO:0000256" key="7">
    <source>
        <dbReference type="SAM" id="Phobius"/>
    </source>
</evidence>
<dbReference type="Pfam" id="PF13967">
    <property type="entry name" value="RSN1_TM"/>
    <property type="match status" value="1"/>
</dbReference>
<dbReference type="InterPro" id="IPR032880">
    <property type="entry name" value="CSC1/OSCA1-like_N"/>
</dbReference>
<evidence type="ECO:0000256" key="2">
    <source>
        <dbReference type="ARBA" id="ARBA00007779"/>
    </source>
</evidence>
<proteinExistence type="inferred from homology"/>
<comment type="subcellular location">
    <subcellularLocation>
        <location evidence="1">Membrane</location>
        <topology evidence="1">Multi-pass membrane protein</topology>
    </subcellularLocation>
</comment>
<evidence type="ECO:0000259" key="11">
    <source>
        <dbReference type="Pfam" id="PF14703"/>
    </source>
</evidence>
<evidence type="ECO:0000259" key="10">
    <source>
        <dbReference type="Pfam" id="PF13967"/>
    </source>
</evidence>
<keyword evidence="6 7" id="KW-0472">Membrane</keyword>
<dbReference type="Pfam" id="PF12937">
    <property type="entry name" value="F-box-like"/>
    <property type="match status" value="1"/>
</dbReference>
<feature type="transmembrane region" description="Helical" evidence="7">
    <location>
        <begin position="560"/>
        <end position="581"/>
    </location>
</feature>
<dbReference type="Proteomes" id="UP000800040">
    <property type="component" value="Unassembled WGS sequence"/>
</dbReference>
<keyword evidence="3" id="KW-0813">Transport</keyword>
<dbReference type="Pfam" id="PF14703">
    <property type="entry name" value="PHM7_cyt"/>
    <property type="match status" value="1"/>
</dbReference>
<dbReference type="InterPro" id="IPR045122">
    <property type="entry name" value="Csc1-like"/>
</dbReference>
<evidence type="ECO:0000256" key="5">
    <source>
        <dbReference type="ARBA" id="ARBA00022989"/>
    </source>
</evidence>
<reference evidence="12" key="1">
    <citation type="submission" date="2020-01" db="EMBL/GenBank/DDBJ databases">
        <authorList>
            <consortium name="DOE Joint Genome Institute"/>
            <person name="Haridas S."/>
            <person name="Albert R."/>
            <person name="Binder M."/>
            <person name="Bloem J."/>
            <person name="Labutti K."/>
            <person name="Salamov A."/>
            <person name="Andreopoulos B."/>
            <person name="Baker S.E."/>
            <person name="Barry K."/>
            <person name="Bills G."/>
            <person name="Bluhm B.H."/>
            <person name="Cannon C."/>
            <person name="Castanera R."/>
            <person name="Culley D.E."/>
            <person name="Daum C."/>
            <person name="Ezra D."/>
            <person name="Gonzalez J.B."/>
            <person name="Henrissat B."/>
            <person name="Kuo A."/>
            <person name="Liang C."/>
            <person name="Lipzen A."/>
            <person name="Lutzoni F."/>
            <person name="Magnuson J."/>
            <person name="Mondo S."/>
            <person name="Nolan M."/>
            <person name="Ohm R."/>
            <person name="Pangilinan J."/>
            <person name="Park H.-J."/>
            <person name="Ramirez L."/>
            <person name="Alfaro M."/>
            <person name="Sun H."/>
            <person name="Tritt A."/>
            <person name="Yoshinaga Y."/>
            <person name="Zwiers L.-H."/>
            <person name="Turgeon B.G."/>
            <person name="Goodwin S.B."/>
            <person name="Spatafora J.W."/>
            <person name="Crous P.W."/>
            <person name="Grigoriev I.V."/>
        </authorList>
    </citation>
    <scope>NUCLEOTIDE SEQUENCE</scope>
    <source>
        <strain evidence="12">P77</strain>
    </source>
</reference>
<dbReference type="InterPro" id="IPR027815">
    <property type="entry name" value="CSC1/OSCA1-like_cyt"/>
</dbReference>
<feature type="domain" description="CSC1/OSCA1-like 7TM region" evidence="8">
    <location>
        <begin position="428"/>
        <end position="705"/>
    </location>
</feature>
<dbReference type="PANTHER" id="PTHR13018">
    <property type="entry name" value="PROBABLE MEMBRANE PROTEIN DUF221-RELATED"/>
    <property type="match status" value="1"/>
</dbReference>
<evidence type="ECO:0000313" key="12">
    <source>
        <dbReference type="EMBL" id="KAF1832908.1"/>
    </source>
</evidence>
<dbReference type="InterPro" id="IPR001810">
    <property type="entry name" value="F-box_dom"/>
</dbReference>
<dbReference type="GO" id="GO:0005886">
    <property type="term" value="C:plasma membrane"/>
    <property type="evidence" value="ECO:0007669"/>
    <property type="project" value="TreeGrafter"/>
</dbReference>
<evidence type="ECO:0000256" key="3">
    <source>
        <dbReference type="ARBA" id="ARBA00022448"/>
    </source>
</evidence>
<feature type="transmembrane region" description="Helical" evidence="7">
    <location>
        <begin position="692"/>
        <end position="709"/>
    </location>
</feature>
<dbReference type="Pfam" id="PF02714">
    <property type="entry name" value="RSN1_7TM"/>
    <property type="match status" value="1"/>
</dbReference>
<keyword evidence="13" id="KW-1185">Reference proteome</keyword>
<name>A0A6A5K6P6_9PLEO</name>
<feature type="transmembrane region" description="Helical" evidence="7">
    <location>
        <begin position="627"/>
        <end position="645"/>
    </location>
</feature>
<protein>
    <submittedName>
        <fullName evidence="12">DUF221-domain-containing protein</fullName>
    </submittedName>
</protein>
<organism evidence="12 13">
    <name type="scientific">Decorospora gaudefroyi</name>
    <dbReference type="NCBI Taxonomy" id="184978"/>
    <lineage>
        <taxon>Eukaryota</taxon>
        <taxon>Fungi</taxon>
        <taxon>Dikarya</taxon>
        <taxon>Ascomycota</taxon>
        <taxon>Pezizomycotina</taxon>
        <taxon>Dothideomycetes</taxon>
        <taxon>Pleosporomycetidae</taxon>
        <taxon>Pleosporales</taxon>
        <taxon>Pleosporineae</taxon>
        <taxon>Pleosporaceae</taxon>
        <taxon>Decorospora</taxon>
    </lineage>
</organism>
<evidence type="ECO:0000259" key="9">
    <source>
        <dbReference type="Pfam" id="PF12937"/>
    </source>
</evidence>
<dbReference type="InterPro" id="IPR036047">
    <property type="entry name" value="F-box-like_dom_sf"/>
</dbReference>
<evidence type="ECO:0000313" key="13">
    <source>
        <dbReference type="Proteomes" id="UP000800040"/>
    </source>
</evidence>
<feature type="domain" description="F-box" evidence="9">
    <location>
        <begin position="1112"/>
        <end position="1146"/>
    </location>
</feature>
<feature type="domain" description="CSC1/OSCA1-like cytosolic" evidence="11">
    <location>
        <begin position="211"/>
        <end position="417"/>
    </location>
</feature>
<dbReference type="EMBL" id="ML975329">
    <property type="protein sequence ID" value="KAF1832908.1"/>
    <property type="molecule type" value="Genomic_DNA"/>
</dbReference>
<feature type="transmembrane region" description="Helical" evidence="7">
    <location>
        <begin position="716"/>
        <end position="734"/>
    </location>
</feature>
<evidence type="ECO:0000256" key="6">
    <source>
        <dbReference type="ARBA" id="ARBA00023136"/>
    </source>
</evidence>
<dbReference type="OrthoDB" id="1689567at2759"/>
<feature type="transmembrane region" description="Helical" evidence="7">
    <location>
        <begin position="100"/>
        <end position="124"/>
    </location>
</feature>
<dbReference type="SUPFAM" id="SSF81383">
    <property type="entry name" value="F-box domain"/>
    <property type="match status" value="1"/>
</dbReference>
<accession>A0A6A5K6P6</accession>
<feature type="transmembrane region" description="Helical" evidence="7">
    <location>
        <begin position="430"/>
        <end position="454"/>
    </location>
</feature>
<feature type="transmembrane region" description="Helical" evidence="7">
    <location>
        <begin position="524"/>
        <end position="548"/>
    </location>
</feature>
<sequence length="1796" mass="200764">MKPSGNSNNTCGSGSDDIWGTSRPRDVRLQVYMSLTLGLGAFLTFCFLRPRWKGLYAARKKQNDLATALPELPDSFFGWIIPLWKITDEQVLASAGLDAYVYLAFFKMAIKFLLVTLFFALAVIKPVHDTHQDREGKKPPIPRDPSHDRIEVRSAFATLAAEYEHYTDYLWMYLVFVYLFTALILYLIVSETRRIIDIRQKYLGSQTTITDRTIRLSGIPVDLRSEDKIKEFMMDLGIGKVESVTLCKNWRELDDKVIERQAILRKLEEAWTVHLGSRRVERSLETLPVVQPCPPEPTADSGNHEGEASYLLGDADRDPDYVIPYAQQRPTAKIWYGRFKLRYKRVDAIDYYEEKLRRADDEIRVLRKKDFEPTPLAFVTMDSVASAQMAIQAVLDPSPLQLLANNSPAPSDVVWENTYLSRAQRIFRSWAITLIIGILSVFWTVLLVPIAGALNTCSIKEVFPRLAEALDSHEVLRSLVNTQLPTLALTLMNVTVPFLYDWLANKQGMISQGDVELSVISKNFFFTFFNFFILFTILGTASGFLAMLERFAEKLTSATQIAYALATSLSNLLGFYTNFIILQGFGLFPFRLMEFGALSLYPVYLIGAKTPRDYAELVQPPIFSYGFFLPQTILIFIICMVYSVLKDSWQVLLTGLAYFMIGHFVHKYQLLYAMEHRQHSTGRGWTMMCDRVIVGVVLFQITVAGQLALKKAFKRAVLTAPLVVGTIWFLFVFARTYRPLMQFLALRSLRDPEQSDLGRGVQEESVAIGQEGRRAAGRLTLDEARERAVANSFRQVWTTSGFLTNMPELRMIYLSRGVAGTKSEPALPGVNPEPFLVASYLKSPTTRRLSLSPLRYRTEQMSPTLEHGITTPLLAETNMPRTTAHEAQPSALNRSEVLRHVFPRPLRSRTLHSRKATPRVTKPHHSNTVLGTRLRSRPRVAFQRYLTSFFGGTQDRDLVTASPETRSRASSFRSGLNPSIYGSIPSLDVVSPAMFAFSGPSLRSAGSYSDSPSHLPSLTGTGSDAHLLRRAHTDSFSMLDDASMVEDAILQPGCDQGILRTVTDVLLSTSMPTEEGDRPLLVELEHSEPLTNRAWYRALSIAAPPKFPTSYQLPVEIVQHVYDYLGPKDFNAARHTCRGWMRASLDKHMLVAMLSRGGWLSSAKGSSCATHAAASHTPTIVPQNEEWLLSRHLSRQCALSSGWTGNGLDARSALVESSEIDFSELANGYSSGLIFSTSLCSRFLCVARETMIYIYGLEREQPMPLTSVVCPRRALEVSMDVSSGRHAIAALLEGRMGIVCELQYGCIPGDECGVDTSHNNEFKKGAGAGERNLPKRPRSYPYIQENITSSFNAIGIRSNDQDLNLQDTDDHQTYDRHFINRTWNLNIRGLSQESATQVSCFADSCTHSIPIESGTSTFYRHLCSEEDPPRSVSICPQRRCVAFGCSAGIELHWIDAITGQSLSRWFPLTAPSDYLFFLSPRPGFESAKKLRLISSAAQPEDRPAIRRKLFGRPTVSSMWASLGFESASQSPVSLSCDHYRAIPLSDGYHVLFIDPASGRLTLGCDAPLGGPTKLLRKIMFIPPEHTTMPRLYSATADLSEGVRVVVAYGESIMLYSVPPDWDEPSAFTSTNRCKGDNSSSIWPLAVRGSEIGTLAGVCELAIHARPDILIRAFTHASQCKTWRLRNYVDPVVCSRSYVCKSGIVHNSFSIDETRDVIMEDAPPTTHISEAITTQTEVRQSKSCVIAGFDGNASGLLKRMPKALAAENDEWVDLLDVRGCSEVWYDEDGDVIMRHGN</sequence>
<feature type="transmembrane region" description="Helical" evidence="7">
    <location>
        <begin position="652"/>
        <end position="672"/>
    </location>
</feature>
<evidence type="ECO:0000256" key="4">
    <source>
        <dbReference type="ARBA" id="ARBA00022692"/>
    </source>
</evidence>